<dbReference type="PANTHER" id="PTHR47634:SF9">
    <property type="entry name" value="PROTEIN KINASE DOMAIN-CONTAINING PROTEIN-RELATED"/>
    <property type="match status" value="1"/>
</dbReference>
<keyword evidence="6" id="KW-0067">ATP-binding</keyword>
<proteinExistence type="predicted"/>
<dbReference type="PANTHER" id="PTHR47634">
    <property type="entry name" value="PROTEIN KINASE DOMAIN-CONTAINING PROTEIN-RELATED"/>
    <property type="match status" value="1"/>
</dbReference>
<name>A0A2J6T5E2_9HELO</name>
<keyword evidence="5" id="KW-0418">Kinase</keyword>
<evidence type="ECO:0000256" key="4">
    <source>
        <dbReference type="ARBA" id="ARBA00022741"/>
    </source>
</evidence>
<evidence type="ECO:0000313" key="11">
    <source>
        <dbReference type="Proteomes" id="UP000235371"/>
    </source>
</evidence>
<dbReference type="PROSITE" id="PS50011">
    <property type="entry name" value="PROTEIN_KINASE_DOM"/>
    <property type="match status" value="1"/>
</dbReference>
<comment type="catalytic activity">
    <reaction evidence="8">
        <text>L-seryl-[protein] + ATP = O-phospho-L-seryl-[protein] + ADP + H(+)</text>
        <dbReference type="Rhea" id="RHEA:17989"/>
        <dbReference type="Rhea" id="RHEA-COMP:9863"/>
        <dbReference type="Rhea" id="RHEA-COMP:11604"/>
        <dbReference type="ChEBI" id="CHEBI:15378"/>
        <dbReference type="ChEBI" id="CHEBI:29999"/>
        <dbReference type="ChEBI" id="CHEBI:30616"/>
        <dbReference type="ChEBI" id="CHEBI:83421"/>
        <dbReference type="ChEBI" id="CHEBI:456216"/>
        <dbReference type="EC" id="2.7.11.1"/>
    </reaction>
</comment>
<keyword evidence="2" id="KW-0723">Serine/threonine-protein kinase</keyword>
<evidence type="ECO:0000256" key="5">
    <source>
        <dbReference type="ARBA" id="ARBA00022777"/>
    </source>
</evidence>
<dbReference type="Proteomes" id="UP000235371">
    <property type="component" value="Unassembled WGS sequence"/>
</dbReference>
<keyword evidence="3" id="KW-0808">Transferase</keyword>
<dbReference type="OrthoDB" id="5979581at2759"/>
<evidence type="ECO:0000256" key="1">
    <source>
        <dbReference type="ARBA" id="ARBA00012513"/>
    </source>
</evidence>
<evidence type="ECO:0000259" key="9">
    <source>
        <dbReference type="PROSITE" id="PS50011"/>
    </source>
</evidence>
<dbReference type="GeneID" id="36593007"/>
<reference evidence="10 11" key="1">
    <citation type="submission" date="2016-04" db="EMBL/GenBank/DDBJ databases">
        <title>A degradative enzymes factory behind the ericoid mycorrhizal symbiosis.</title>
        <authorList>
            <consortium name="DOE Joint Genome Institute"/>
            <person name="Martino E."/>
            <person name="Morin E."/>
            <person name="Grelet G."/>
            <person name="Kuo A."/>
            <person name="Kohler A."/>
            <person name="Daghino S."/>
            <person name="Barry K."/>
            <person name="Choi C."/>
            <person name="Cichocki N."/>
            <person name="Clum A."/>
            <person name="Copeland A."/>
            <person name="Hainaut M."/>
            <person name="Haridas S."/>
            <person name="Labutti K."/>
            <person name="Lindquist E."/>
            <person name="Lipzen A."/>
            <person name="Khouja H.-R."/>
            <person name="Murat C."/>
            <person name="Ohm R."/>
            <person name="Olson A."/>
            <person name="Spatafora J."/>
            <person name="Veneault-Fourrey C."/>
            <person name="Henrissat B."/>
            <person name="Grigoriev I."/>
            <person name="Martin F."/>
            <person name="Perotto S."/>
        </authorList>
    </citation>
    <scope>NUCLEOTIDE SEQUENCE [LARGE SCALE GENOMIC DNA]</scope>
    <source>
        <strain evidence="10 11">E</strain>
    </source>
</reference>
<dbReference type="Gene3D" id="3.30.200.20">
    <property type="entry name" value="Phosphorylase Kinase, domain 1"/>
    <property type="match status" value="1"/>
</dbReference>
<dbReference type="AlphaFoldDB" id="A0A2J6T5E2"/>
<keyword evidence="11" id="KW-1185">Reference proteome</keyword>
<comment type="catalytic activity">
    <reaction evidence="7">
        <text>L-threonyl-[protein] + ATP = O-phospho-L-threonyl-[protein] + ADP + H(+)</text>
        <dbReference type="Rhea" id="RHEA:46608"/>
        <dbReference type="Rhea" id="RHEA-COMP:11060"/>
        <dbReference type="Rhea" id="RHEA-COMP:11605"/>
        <dbReference type="ChEBI" id="CHEBI:15378"/>
        <dbReference type="ChEBI" id="CHEBI:30013"/>
        <dbReference type="ChEBI" id="CHEBI:30616"/>
        <dbReference type="ChEBI" id="CHEBI:61977"/>
        <dbReference type="ChEBI" id="CHEBI:456216"/>
        <dbReference type="EC" id="2.7.11.1"/>
    </reaction>
</comment>
<feature type="domain" description="Protein kinase" evidence="9">
    <location>
        <begin position="41"/>
        <end position="180"/>
    </location>
</feature>
<dbReference type="InterPro" id="IPR000719">
    <property type="entry name" value="Prot_kinase_dom"/>
</dbReference>
<dbReference type="EMBL" id="KZ613828">
    <property type="protein sequence ID" value="PMD58241.1"/>
    <property type="molecule type" value="Genomic_DNA"/>
</dbReference>
<dbReference type="RefSeq" id="XP_024735145.1">
    <property type="nucleotide sequence ID" value="XM_024884930.1"/>
</dbReference>
<dbReference type="GO" id="GO:0050684">
    <property type="term" value="P:regulation of mRNA processing"/>
    <property type="evidence" value="ECO:0007669"/>
    <property type="project" value="TreeGrafter"/>
</dbReference>
<evidence type="ECO:0000256" key="6">
    <source>
        <dbReference type="ARBA" id="ARBA00022840"/>
    </source>
</evidence>
<dbReference type="EC" id="2.7.11.1" evidence="1"/>
<evidence type="ECO:0000313" key="10">
    <source>
        <dbReference type="EMBL" id="PMD58241.1"/>
    </source>
</evidence>
<dbReference type="Gene3D" id="1.10.510.10">
    <property type="entry name" value="Transferase(Phosphotransferase) domain 1"/>
    <property type="match status" value="1"/>
</dbReference>
<evidence type="ECO:0000256" key="8">
    <source>
        <dbReference type="ARBA" id="ARBA00048679"/>
    </source>
</evidence>
<protein>
    <recommendedName>
        <fullName evidence="1">non-specific serine/threonine protein kinase</fullName>
        <ecNumber evidence="1">2.7.11.1</ecNumber>
    </recommendedName>
</protein>
<dbReference type="STRING" id="1095630.A0A2J6T5E2"/>
<evidence type="ECO:0000256" key="2">
    <source>
        <dbReference type="ARBA" id="ARBA00022527"/>
    </source>
</evidence>
<dbReference type="GO" id="GO:0005524">
    <property type="term" value="F:ATP binding"/>
    <property type="evidence" value="ECO:0007669"/>
    <property type="project" value="UniProtKB-KW"/>
</dbReference>
<dbReference type="InterPro" id="IPR051334">
    <property type="entry name" value="SRPK"/>
</dbReference>
<dbReference type="GO" id="GO:0004674">
    <property type="term" value="F:protein serine/threonine kinase activity"/>
    <property type="evidence" value="ECO:0007669"/>
    <property type="project" value="UniProtKB-KW"/>
</dbReference>
<accession>A0A2J6T5E2</accession>
<dbReference type="InterPro" id="IPR011009">
    <property type="entry name" value="Kinase-like_dom_sf"/>
</dbReference>
<dbReference type="InParanoid" id="A0A2J6T5E2"/>
<organism evidence="10 11">
    <name type="scientific">Hyaloscypha bicolor E</name>
    <dbReference type="NCBI Taxonomy" id="1095630"/>
    <lineage>
        <taxon>Eukaryota</taxon>
        <taxon>Fungi</taxon>
        <taxon>Dikarya</taxon>
        <taxon>Ascomycota</taxon>
        <taxon>Pezizomycotina</taxon>
        <taxon>Leotiomycetes</taxon>
        <taxon>Helotiales</taxon>
        <taxon>Hyaloscyphaceae</taxon>
        <taxon>Hyaloscypha</taxon>
        <taxon>Hyaloscypha bicolor</taxon>
    </lineage>
</organism>
<keyword evidence="4" id="KW-0547">Nucleotide-binding</keyword>
<dbReference type="SUPFAM" id="SSF56112">
    <property type="entry name" value="Protein kinase-like (PK-like)"/>
    <property type="match status" value="1"/>
</dbReference>
<sequence length="180" mass="20517">MNDLSIYRSSNLLYNQEKMSRYGPGGFHPVRLGDTFKENRYKVCHKLGWGGFSTVWLAWDGMRPRLEMWVSIKVKSADSTENDRELGVLRALQEKMAIHHIIRQLDDFVHYGLNGCHQCLVFELLGPSVDTITNDYHEGGDQLDPETILKITTQMLEVISFMHKAAYAHGGLANYPACNN</sequence>
<dbReference type="GO" id="GO:0000245">
    <property type="term" value="P:spliceosomal complex assembly"/>
    <property type="evidence" value="ECO:0007669"/>
    <property type="project" value="TreeGrafter"/>
</dbReference>
<gene>
    <name evidence="10" type="ORF">K444DRAFT_644150</name>
</gene>
<evidence type="ECO:0000256" key="3">
    <source>
        <dbReference type="ARBA" id="ARBA00022679"/>
    </source>
</evidence>
<evidence type="ECO:0000256" key="7">
    <source>
        <dbReference type="ARBA" id="ARBA00047899"/>
    </source>
</evidence>